<evidence type="ECO:0000313" key="3">
    <source>
        <dbReference type="Proteomes" id="UP000000561"/>
    </source>
</evidence>
<sequence>MEEHDRDVDDPFLLLLRERAIQSRKQQGIPFAQDDQKQDWPLRLTRPPPARRFREIIEQHVPVLIDGCMKDRPLVAKWKDTSHLESCMGPDRAVVVAITPDGRADDLNIHPEHGSAVFALPLEENMPFSQLLERLSNQVCGKADTIAYLQSQNSNLSVQEFGDLSPLLRALESRIDADQLTTNSDRRSDLTWATEAIGYAPEATNIWIGTSASRTSMHRDYYENLFTVIRGWKEFTVFPPAESCFLCDDEEYAVYRYVKDLGPDGNDTKRLTLQRDGKGTTTRWIPIDPTLPKHAERNVPFVHRDLNSTRSQQQTPIQRHTPQTKYGYALPALKIRVHEGETLYLPSGWFHHVSQHQDEQIVHVEGRDAIDRGLCLCLNWWYEISDDMAIKLEETDLTIPT</sequence>
<dbReference type="SMART" id="SM00558">
    <property type="entry name" value="JmjC"/>
    <property type="match status" value="1"/>
</dbReference>
<dbReference type="InterPro" id="IPR003347">
    <property type="entry name" value="JmjC_dom"/>
</dbReference>
<evidence type="ECO:0000313" key="2">
    <source>
        <dbReference type="EMBL" id="KIS72078.1"/>
    </source>
</evidence>
<accession>A0A0D1D135</accession>
<dbReference type="GO" id="GO:0016706">
    <property type="term" value="F:2-oxoglutarate-dependent dioxygenase activity"/>
    <property type="evidence" value="ECO:0000318"/>
    <property type="project" value="GO_Central"/>
</dbReference>
<keyword evidence="3" id="KW-1185">Reference proteome</keyword>
<dbReference type="VEuPathDB" id="FungiDB:UMAG_00499"/>
<dbReference type="PANTHER" id="PTHR12461:SF99">
    <property type="entry name" value="BIFUNCTIONAL PEPTIDASE AND (3S)-LYSYL HYDROXYLASE JMJD7"/>
    <property type="match status" value="1"/>
</dbReference>
<dbReference type="GeneID" id="23561782"/>
<dbReference type="GO" id="GO:0004175">
    <property type="term" value="F:endopeptidase activity"/>
    <property type="evidence" value="ECO:0000318"/>
    <property type="project" value="GO_Central"/>
</dbReference>
<dbReference type="PANTHER" id="PTHR12461">
    <property type="entry name" value="HYPOXIA-INDUCIBLE FACTOR 1 ALPHA INHIBITOR-RELATED"/>
    <property type="match status" value="1"/>
</dbReference>
<protein>
    <recommendedName>
        <fullName evidence="1">JmjC domain-containing protein</fullName>
    </recommendedName>
</protein>
<dbReference type="Pfam" id="PF13621">
    <property type="entry name" value="Cupin_8"/>
    <property type="match status" value="1"/>
</dbReference>
<dbReference type="RefSeq" id="XP_011386349.1">
    <property type="nucleotide sequence ID" value="XM_011388047.1"/>
</dbReference>
<dbReference type="OMA" id="YWHDMEF"/>
<gene>
    <name evidence="2" type="ORF">UMAG_00499</name>
</gene>
<evidence type="ECO:0000259" key="1">
    <source>
        <dbReference type="PROSITE" id="PS51184"/>
    </source>
</evidence>
<dbReference type="SUPFAM" id="SSF51197">
    <property type="entry name" value="Clavaminate synthase-like"/>
    <property type="match status" value="1"/>
</dbReference>
<dbReference type="InterPro" id="IPR041667">
    <property type="entry name" value="Cupin_8"/>
</dbReference>
<dbReference type="InParanoid" id="A0A0D1D135"/>
<dbReference type="KEGG" id="uma:UMAG_00499"/>
<dbReference type="OrthoDB" id="424465at2759"/>
<proteinExistence type="predicted"/>
<dbReference type="Proteomes" id="UP000000561">
    <property type="component" value="Chromosome 1"/>
</dbReference>
<dbReference type="GO" id="GO:0005737">
    <property type="term" value="C:cytoplasm"/>
    <property type="evidence" value="ECO:0000318"/>
    <property type="project" value="GO_Central"/>
</dbReference>
<organism evidence="2 3">
    <name type="scientific">Mycosarcoma maydis</name>
    <name type="common">Corn smut fungus</name>
    <name type="synonym">Ustilago maydis</name>
    <dbReference type="NCBI Taxonomy" id="5270"/>
    <lineage>
        <taxon>Eukaryota</taxon>
        <taxon>Fungi</taxon>
        <taxon>Dikarya</taxon>
        <taxon>Basidiomycota</taxon>
        <taxon>Ustilaginomycotina</taxon>
        <taxon>Ustilaginomycetes</taxon>
        <taxon>Ustilaginales</taxon>
        <taxon>Ustilaginaceae</taxon>
        <taxon>Mycosarcoma</taxon>
    </lineage>
</organism>
<dbReference type="Gene3D" id="2.60.120.10">
    <property type="entry name" value="Jelly Rolls"/>
    <property type="match status" value="1"/>
</dbReference>
<name>A0A0D1D135_MYCMD</name>
<feature type="domain" description="JmjC" evidence="1">
    <location>
        <begin position="168"/>
        <end position="397"/>
    </location>
</feature>
<dbReference type="AlphaFoldDB" id="A0A0D1D135"/>
<dbReference type="EMBL" id="CM003140">
    <property type="protein sequence ID" value="KIS72078.1"/>
    <property type="molecule type" value="Genomic_DNA"/>
</dbReference>
<dbReference type="InterPro" id="IPR014710">
    <property type="entry name" value="RmlC-like_jellyroll"/>
</dbReference>
<reference evidence="2 3" key="1">
    <citation type="journal article" date="2006" name="Nature">
        <title>Insights from the genome of the biotrophic fungal plant pathogen Ustilago maydis.</title>
        <authorList>
            <person name="Kamper J."/>
            <person name="Kahmann R."/>
            <person name="Bolker M."/>
            <person name="Ma L.J."/>
            <person name="Brefort T."/>
            <person name="Saville B.J."/>
            <person name="Banuett F."/>
            <person name="Kronstad J.W."/>
            <person name="Gold S.E."/>
            <person name="Muller O."/>
            <person name="Perlin M.H."/>
            <person name="Wosten H.A."/>
            <person name="de Vries R."/>
            <person name="Ruiz-Herrera J."/>
            <person name="Reynaga-Pena C.G."/>
            <person name="Snetselaar K."/>
            <person name="McCann M."/>
            <person name="Perez-Martin J."/>
            <person name="Feldbrugge M."/>
            <person name="Basse C.W."/>
            <person name="Steinberg G."/>
            <person name="Ibeas J.I."/>
            <person name="Holloman W."/>
            <person name="Guzman P."/>
            <person name="Farman M."/>
            <person name="Stajich J.E."/>
            <person name="Sentandreu R."/>
            <person name="Gonzalez-Prieto J.M."/>
            <person name="Kennell J.C."/>
            <person name="Molina L."/>
            <person name="Schirawski J."/>
            <person name="Mendoza-Mendoza A."/>
            <person name="Greilinger D."/>
            <person name="Munch K."/>
            <person name="Rossel N."/>
            <person name="Scherer M."/>
            <person name="Vranes M."/>
            <person name="Ladendorf O."/>
            <person name="Vincon V."/>
            <person name="Fuchs U."/>
            <person name="Sandrock B."/>
            <person name="Meng S."/>
            <person name="Ho E.C."/>
            <person name="Cahill M.J."/>
            <person name="Boyce K.J."/>
            <person name="Klose J."/>
            <person name="Klosterman S.J."/>
            <person name="Deelstra H.J."/>
            <person name="Ortiz-Castellanos L."/>
            <person name="Li W."/>
            <person name="Sanchez-Alonso P."/>
            <person name="Schreier P.H."/>
            <person name="Hauser-Hahn I."/>
            <person name="Vaupel M."/>
            <person name="Koopmann E."/>
            <person name="Friedrich G."/>
            <person name="Voss H."/>
            <person name="Schluter T."/>
            <person name="Margolis J."/>
            <person name="Platt D."/>
            <person name="Swimmer C."/>
            <person name="Gnirke A."/>
            <person name="Chen F."/>
            <person name="Vysotskaia V."/>
            <person name="Mannhaupt G."/>
            <person name="Guldener U."/>
            <person name="Munsterkotter M."/>
            <person name="Haase D."/>
            <person name="Oesterheld M."/>
            <person name="Mewes H.W."/>
            <person name="Mauceli E.W."/>
            <person name="DeCaprio D."/>
            <person name="Wade C.M."/>
            <person name="Butler J."/>
            <person name="Young S."/>
            <person name="Jaffe D.B."/>
            <person name="Calvo S."/>
            <person name="Nusbaum C."/>
            <person name="Galagan J."/>
            <person name="Birren B.W."/>
        </authorList>
    </citation>
    <scope>NUCLEOTIDE SEQUENCE [LARGE SCALE GENOMIC DNA]</scope>
    <source>
        <strain evidence="3">DSM 14603 / FGSC 9021 / UM521</strain>
    </source>
</reference>
<dbReference type="eggNOG" id="KOG2508">
    <property type="taxonomic scope" value="Eukaryota"/>
</dbReference>
<dbReference type="PROSITE" id="PS51184">
    <property type="entry name" value="JMJC"/>
    <property type="match status" value="1"/>
</dbReference>